<dbReference type="AlphaFoldDB" id="A0AAN8JP67"/>
<proteinExistence type="predicted"/>
<comment type="caution">
    <text evidence="2">The sequence shown here is derived from an EMBL/GenBank/DDBJ whole genome shotgun (WGS) entry which is preliminary data.</text>
</comment>
<organism evidence="2 3">
    <name type="scientific">Patella caerulea</name>
    <name type="common">Rayed Mediterranean limpet</name>
    <dbReference type="NCBI Taxonomy" id="87958"/>
    <lineage>
        <taxon>Eukaryota</taxon>
        <taxon>Metazoa</taxon>
        <taxon>Spiralia</taxon>
        <taxon>Lophotrochozoa</taxon>
        <taxon>Mollusca</taxon>
        <taxon>Gastropoda</taxon>
        <taxon>Patellogastropoda</taxon>
        <taxon>Patelloidea</taxon>
        <taxon>Patellidae</taxon>
        <taxon>Patella</taxon>
    </lineage>
</organism>
<keyword evidence="1" id="KW-0175">Coiled coil</keyword>
<dbReference type="EMBL" id="JAZGQO010000008">
    <property type="protein sequence ID" value="KAK6178880.1"/>
    <property type="molecule type" value="Genomic_DNA"/>
</dbReference>
<sequence>MGSLTLQTSGLSRQIVNLKRKCRAFEHVLLIKRAKYQLPRLQNNNWQKHRLRDARFKLISKISQQEQKIIFLQRQCQKLRISKNQTATEIDDTKEAIEQLEIKISSLKSELENENIELRSSVTYLQTLLSDQNTVQTMDENNVFTTSVQIFIINLLTEEVGVHHINTVIKEVARLCGKSIDKLSSVSTIYRIGDQRASVSQMHVAEELQSCETTLMSDETIKHGDSYEVFALRDTSYKNWVTGLRNMHCKSTDTCLETLKKIISDINDVS</sequence>
<dbReference type="Proteomes" id="UP001347796">
    <property type="component" value="Unassembled WGS sequence"/>
</dbReference>
<keyword evidence="3" id="KW-1185">Reference proteome</keyword>
<accession>A0AAN8JP67</accession>
<reference evidence="2 3" key="1">
    <citation type="submission" date="2024-01" db="EMBL/GenBank/DDBJ databases">
        <title>The genome of the rayed Mediterranean limpet Patella caerulea (Linnaeus, 1758).</title>
        <authorList>
            <person name="Anh-Thu Weber A."/>
            <person name="Halstead-Nussloch G."/>
        </authorList>
    </citation>
    <scope>NUCLEOTIDE SEQUENCE [LARGE SCALE GENOMIC DNA]</scope>
    <source>
        <strain evidence="2">AATW-2023a</strain>
        <tissue evidence="2">Whole specimen</tissue>
    </source>
</reference>
<protein>
    <submittedName>
        <fullName evidence="2">Uncharacterized protein</fullName>
    </submittedName>
</protein>
<evidence type="ECO:0000256" key="1">
    <source>
        <dbReference type="SAM" id="Coils"/>
    </source>
</evidence>
<feature type="coiled-coil region" evidence="1">
    <location>
        <begin position="62"/>
        <end position="117"/>
    </location>
</feature>
<evidence type="ECO:0000313" key="2">
    <source>
        <dbReference type="EMBL" id="KAK6178880.1"/>
    </source>
</evidence>
<gene>
    <name evidence="2" type="ORF">SNE40_011366</name>
</gene>
<evidence type="ECO:0000313" key="3">
    <source>
        <dbReference type="Proteomes" id="UP001347796"/>
    </source>
</evidence>
<name>A0AAN8JP67_PATCE</name>